<gene>
    <name evidence="2" type="ORF">H7313_00825</name>
</gene>
<dbReference type="EMBL" id="JACMSE010000001">
    <property type="protein sequence ID" value="MBC2887911.1"/>
    <property type="molecule type" value="Genomic_DNA"/>
</dbReference>
<dbReference type="PANTHER" id="PTHR30469">
    <property type="entry name" value="MULTIDRUG RESISTANCE PROTEIN MDTA"/>
    <property type="match status" value="1"/>
</dbReference>
<dbReference type="Pfam" id="PF25967">
    <property type="entry name" value="RND-MFP_C"/>
    <property type="match status" value="1"/>
</dbReference>
<accession>A0A842JBN7</accession>
<dbReference type="GO" id="GO:1990281">
    <property type="term" value="C:efflux pump complex"/>
    <property type="evidence" value="ECO:0007669"/>
    <property type="project" value="TreeGrafter"/>
</dbReference>
<dbReference type="GO" id="GO:0015562">
    <property type="term" value="F:efflux transmembrane transporter activity"/>
    <property type="evidence" value="ECO:0007669"/>
    <property type="project" value="TreeGrafter"/>
</dbReference>
<sequence length="314" mass="32438">MTNNSVQQRKKPSVGLVVLALALAVALGGAAWWLVAGDEAFGGALKGLGGSDPAEEAPLPTAPVTRETIEKAVTGAGEVKGSATEKLKPAKWRYFSSFDAPLNKLVRAGEPLVSYTYGDPLVAPYDLVVKSYTMPKAKEELSQDEHFVEVERVDTVHIEMPVSESDLASLAEGQEVDVAIGDQAPRAGVISNINQVGAYNASGSKFTVTVDVVNDGSIWLGMSATLSVKVAVAENVLAVPVSAVSGADDAKTTTVQNADGTTRTVPVTTGISDGTLVEVTGELNEGDLVVLNEVPSASDGEAGVITTMVSEAAV</sequence>
<organism evidence="2 3">
    <name type="scientific">Gordonibacter massiliensis</name>
    <name type="common">ex Traore et al. 2017</name>
    <dbReference type="NCBI Taxonomy" id="1841863"/>
    <lineage>
        <taxon>Bacteria</taxon>
        <taxon>Bacillati</taxon>
        <taxon>Actinomycetota</taxon>
        <taxon>Coriobacteriia</taxon>
        <taxon>Eggerthellales</taxon>
        <taxon>Eggerthellaceae</taxon>
        <taxon>Gordonibacter</taxon>
    </lineage>
</organism>
<evidence type="ECO:0000313" key="3">
    <source>
        <dbReference type="Proteomes" id="UP000587396"/>
    </source>
</evidence>
<evidence type="ECO:0000259" key="1">
    <source>
        <dbReference type="Pfam" id="PF25967"/>
    </source>
</evidence>
<proteinExistence type="predicted"/>
<feature type="domain" description="Multidrug resistance protein MdtA-like C-terminal permuted SH3" evidence="1">
    <location>
        <begin position="235"/>
        <end position="293"/>
    </location>
</feature>
<comment type="caution">
    <text evidence="2">The sequence shown here is derived from an EMBL/GenBank/DDBJ whole genome shotgun (WGS) entry which is preliminary data.</text>
</comment>
<dbReference type="Proteomes" id="UP000587396">
    <property type="component" value="Unassembled WGS sequence"/>
</dbReference>
<dbReference type="InterPro" id="IPR058627">
    <property type="entry name" value="MdtA-like_C"/>
</dbReference>
<dbReference type="AlphaFoldDB" id="A0A842JBN7"/>
<keyword evidence="3" id="KW-1185">Reference proteome</keyword>
<protein>
    <recommendedName>
        <fullName evidence="1">Multidrug resistance protein MdtA-like C-terminal permuted SH3 domain-containing protein</fullName>
    </recommendedName>
</protein>
<name>A0A842JBN7_9ACTN</name>
<evidence type="ECO:0000313" key="2">
    <source>
        <dbReference type="EMBL" id="MBC2887911.1"/>
    </source>
</evidence>
<dbReference type="PANTHER" id="PTHR30469:SF33">
    <property type="entry name" value="SLR1207 PROTEIN"/>
    <property type="match status" value="1"/>
</dbReference>
<dbReference type="Gene3D" id="2.40.420.20">
    <property type="match status" value="1"/>
</dbReference>
<dbReference type="RefSeq" id="WP_185903953.1">
    <property type="nucleotide sequence ID" value="NZ_JACMSE010000001.1"/>
</dbReference>
<dbReference type="Gene3D" id="2.40.30.170">
    <property type="match status" value="1"/>
</dbReference>
<reference evidence="2 3" key="1">
    <citation type="submission" date="2020-08" db="EMBL/GenBank/DDBJ databases">
        <authorList>
            <person name="Liu C."/>
            <person name="Sun Q."/>
        </authorList>
    </citation>
    <scope>NUCLEOTIDE SEQUENCE [LARGE SCALE GENOMIC DNA]</scope>
    <source>
        <strain evidence="2 3">N22</strain>
    </source>
</reference>